<reference evidence="2" key="1">
    <citation type="submission" date="2020-03" db="EMBL/GenBank/DDBJ databases">
        <title>Draft sequencing of Paenibacilllus sp. S3N08.</title>
        <authorList>
            <person name="Kim D.-U."/>
        </authorList>
    </citation>
    <scope>NUCLEOTIDE SEQUENCE</scope>
    <source>
        <strain evidence="2">S3N08</strain>
    </source>
</reference>
<evidence type="ECO:0000313" key="2">
    <source>
        <dbReference type="EMBL" id="NHN33340.1"/>
    </source>
</evidence>
<accession>A0ABX0JD72</accession>
<name>A0ABX0JD72_9BACL</name>
<feature type="region of interest" description="Disordered" evidence="1">
    <location>
        <begin position="1"/>
        <end position="56"/>
    </location>
</feature>
<feature type="compositionally biased region" description="Basic and acidic residues" evidence="1">
    <location>
        <begin position="32"/>
        <end position="56"/>
    </location>
</feature>
<evidence type="ECO:0008006" key="4">
    <source>
        <dbReference type="Google" id="ProtNLM"/>
    </source>
</evidence>
<dbReference type="RefSeq" id="WP_166153636.1">
    <property type="nucleotide sequence ID" value="NZ_JAAOIW010000011.1"/>
</dbReference>
<protein>
    <recommendedName>
        <fullName evidence="4">Small acid-soluble spore protein J (Minor)</fullName>
    </recommendedName>
</protein>
<dbReference type="Proteomes" id="UP001165962">
    <property type="component" value="Unassembled WGS sequence"/>
</dbReference>
<organism evidence="2 3">
    <name type="scientific">Paenibacillus agricola</name>
    <dbReference type="NCBI Taxonomy" id="2716264"/>
    <lineage>
        <taxon>Bacteria</taxon>
        <taxon>Bacillati</taxon>
        <taxon>Bacillota</taxon>
        <taxon>Bacilli</taxon>
        <taxon>Bacillales</taxon>
        <taxon>Paenibacillaceae</taxon>
        <taxon>Paenibacillus</taxon>
    </lineage>
</organism>
<keyword evidence="3" id="KW-1185">Reference proteome</keyword>
<feature type="compositionally biased region" description="Basic and acidic residues" evidence="1">
    <location>
        <begin position="1"/>
        <end position="15"/>
    </location>
</feature>
<sequence>MKKNFPREDLDDVARRFANGHYVQQSHPGQNSERDKMISEAIAKIKAERNKTKATR</sequence>
<feature type="compositionally biased region" description="Polar residues" evidence="1">
    <location>
        <begin position="22"/>
        <end position="31"/>
    </location>
</feature>
<evidence type="ECO:0000256" key="1">
    <source>
        <dbReference type="SAM" id="MobiDB-lite"/>
    </source>
</evidence>
<comment type="caution">
    <text evidence="2">The sequence shown here is derived from an EMBL/GenBank/DDBJ whole genome shotgun (WGS) entry which is preliminary data.</text>
</comment>
<dbReference type="EMBL" id="JAAOIW010000011">
    <property type="protein sequence ID" value="NHN33340.1"/>
    <property type="molecule type" value="Genomic_DNA"/>
</dbReference>
<proteinExistence type="predicted"/>
<evidence type="ECO:0000313" key="3">
    <source>
        <dbReference type="Proteomes" id="UP001165962"/>
    </source>
</evidence>
<gene>
    <name evidence="2" type="ORF">G9U52_26365</name>
</gene>